<gene>
    <name evidence="2" type="ORF">I316_03116</name>
</gene>
<feature type="compositionally biased region" description="Low complexity" evidence="1">
    <location>
        <begin position="317"/>
        <end position="336"/>
    </location>
</feature>
<feature type="compositionally biased region" description="Low complexity" evidence="1">
    <location>
        <begin position="35"/>
        <end position="49"/>
    </location>
</feature>
<feature type="compositionally biased region" description="Low complexity" evidence="1">
    <location>
        <begin position="496"/>
        <end position="512"/>
    </location>
</feature>
<feature type="compositionally biased region" description="Polar residues" evidence="1">
    <location>
        <begin position="337"/>
        <end position="346"/>
    </location>
</feature>
<dbReference type="AlphaFoldDB" id="A0A1B9GVN5"/>
<reference evidence="2 3" key="1">
    <citation type="submission" date="2013-07" db="EMBL/GenBank/DDBJ databases">
        <title>The Genome Sequence of Cryptococcus heveanensis BCC8398.</title>
        <authorList>
            <consortium name="The Broad Institute Genome Sequencing Platform"/>
            <person name="Cuomo C."/>
            <person name="Litvintseva A."/>
            <person name="Chen Y."/>
            <person name="Heitman J."/>
            <person name="Sun S."/>
            <person name="Springer D."/>
            <person name="Dromer F."/>
            <person name="Young S.K."/>
            <person name="Zeng Q."/>
            <person name="Gargeya S."/>
            <person name="Fitzgerald M."/>
            <person name="Abouelleil A."/>
            <person name="Alvarado L."/>
            <person name="Berlin A.M."/>
            <person name="Chapman S.B."/>
            <person name="Dewar J."/>
            <person name="Goldberg J."/>
            <person name="Griggs A."/>
            <person name="Gujja S."/>
            <person name="Hansen M."/>
            <person name="Howarth C."/>
            <person name="Imamovic A."/>
            <person name="Larimer J."/>
            <person name="McCowan C."/>
            <person name="Murphy C."/>
            <person name="Pearson M."/>
            <person name="Priest M."/>
            <person name="Roberts A."/>
            <person name="Saif S."/>
            <person name="Shea T."/>
            <person name="Sykes S."/>
            <person name="Wortman J."/>
            <person name="Nusbaum C."/>
            <person name="Birren B."/>
        </authorList>
    </citation>
    <scope>NUCLEOTIDE SEQUENCE [LARGE SCALE GENOMIC DNA]</scope>
    <source>
        <strain evidence="2 3">BCC8398</strain>
    </source>
</reference>
<dbReference type="PANTHER" id="PTHR35140:SF1">
    <property type="entry name" value="MITOTIC CHECK POINT PROTEIN BFA1"/>
    <property type="match status" value="1"/>
</dbReference>
<dbReference type="Proteomes" id="UP000092666">
    <property type="component" value="Unassembled WGS sequence"/>
</dbReference>
<feature type="compositionally biased region" description="Basic and acidic residues" evidence="1">
    <location>
        <begin position="453"/>
        <end position="463"/>
    </location>
</feature>
<dbReference type="OrthoDB" id="19159at2759"/>
<feature type="region of interest" description="Disordered" evidence="1">
    <location>
        <begin position="259"/>
        <end position="298"/>
    </location>
</feature>
<dbReference type="InterPro" id="IPR034586">
    <property type="entry name" value="Bfa1/Byr4"/>
</dbReference>
<feature type="region of interest" description="Disordered" evidence="1">
    <location>
        <begin position="939"/>
        <end position="967"/>
    </location>
</feature>
<dbReference type="EMBL" id="KI669500">
    <property type="protein sequence ID" value="OCF35076.1"/>
    <property type="molecule type" value="Genomic_DNA"/>
</dbReference>
<feature type="compositionally biased region" description="Polar residues" evidence="1">
    <location>
        <begin position="62"/>
        <end position="75"/>
    </location>
</feature>
<keyword evidence="3" id="KW-1185">Reference proteome</keyword>
<proteinExistence type="predicted"/>
<feature type="compositionally biased region" description="Polar residues" evidence="1">
    <location>
        <begin position="545"/>
        <end position="559"/>
    </location>
</feature>
<evidence type="ECO:0008006" key="4">
    <source>
        <dbReference type="Google" id="ProtNLM"/>
    </source>
</evidence>
<feature type="compositionally biased region" description="Basic residues" evidence="1">
    <location>
        <begin position="482"/>
        <end position="494"/>
    </location>
</feature>
<dbReference type="GO" id="GO:0044732">
    <property type="term" value="C:mitotic spindle pole body"/>
    <property type="evidence" value="ECO:0007669"/>
    <property type="project" value="TreeGrafter"/>
</dbReference>
<organism evidence="2 3">
    <name type="scientific">Kwoniella heveanensis BCC8398</name>
    <dbReference type="NCBI Taxonomy" id="1296120"/>
    <lineage>
        <taxon>Eukaryota</taxon>
        <taxon>Fungi</taxon>
        <taxon>Dikarya</taxon>
        <taxon>Basidiomycota</taxon>
        <taxon>Agaricomycotina</taxon>
        <taxon>Tremellomycetes</taxon>
        <taxon>Tremellales</taxon>
        <taxon>Cryptococcaceae</taxon>
        <taxon>Kwoniella</taxon>
    </lineage>
</organism>
<dbReference type="STRING" id="1296120.A0A1B9GVN5"/>
<feature type="region of interest" description="Disordered" evidence="1">
    <location>
        <begin position="653"/>
        <end position="690"/>
    </location>
</feature>
<feature type="region of interest" description="Disordered" evidence="1">
    <location>
        <begin position="116"/>
        <end position="142"/>
    </location>
</feature>
<evidence type="ECO:0000313" key="3">
    <source>
        <dbReference type="Proteomes" id="UP000092666"/>
    </source>
</evidence>
<feature type="compositionally biased region" description="Basic and acidic residues" evidence="1">
    <location>
        <begin position="515"/>
        <end position="530"/>
    </location>
</feature>
<name>A0A1B9GVN5_9TREE</name>
<feature type="compositionally biased region" description="Gly residues" evidence="1">
    <location>
        <begin position="354"/>
        <end position="363"/>
    </location>
</feature>
<dbReference type="GO" id="GO:0001100">
    <property type="term" value="P:negative regulation of exit from mitosis"/>
    <property type="evidence" value="ECO:0007669"/>
    <property type="project" value="InterPro"/>
</dbReference>
<dbReference type="PANTHER" id="PTHR35140">
    <property type="entry name" value="MITOTIC CHECK POINT PROTEIN BFA1"/>
    <property type="match status" value="1"/>
</dbReference>
<feature type="region of interest" description="Disordered" evidence="1">
    <location>
        <begin position="1"/>
        <end position="88"/>
    </location>
</feature>
<feature type="compositionally biased region" description="Polar residues" evidence="1">
    <location>
        <begin position="667"/>
        <end position="690"/>
    </location>
</feature>
<reference evidence="3" key="2">
    <citation type="submission" date="2013-12" db="EMBL/GenBank/DDBJ databases">
        <title>Evolution of pathogenesis and genome organization in the Tremellales.</title>
        <authorList>
            <person name="Cuomo C."/>
            <person name="Litvintseva A."/>
            <person name="Heitman J."/>
            <person name="Chen Y."/>
            <person name="Sun S."/>
            <person name="Springer D."/>
            <person name="Dromer F."/>
            <person name="Young S."/>
            <person name="Zeng Q."/>
            <person name="Chapman S."/>
            <person name="Gujja S."/>
            <person name="Saif S."/>
            <person name="Birren B."/>
        </authorList>
    </citation>
    <scope>NUCLEOTIDE SEQUENCE [LARGE SCALE GENOMIC DNA]</scope>
    <source>
        <strain evidence="3">BCC8398</strain>
    </source>
</reference>
<feature type="compositionally biased region" description="Low complexity" evidence="1">
    <location>
        <begin position="122"/>
        <end position="142"/>
    </location>
</feature>
<feature type="region of interest" description="Disordered" evidence="1">
    <location>
        <begin position="787"/>
        <end position="838"/>
    </location>
</feature>
<feature type="region of interest" description="Disordered" evidence="1">
    <location>
        <begin position="317"/>
        <end position="399"/>
    </location>
</feature>
<dbReference type="GO" id="GO:0005096">
    <property type="term" value="F:GTPase activator activity"/>
    <property type="evidence" value="ECO:0007669"/>
    <property type="project" value="InterPro"/>
</dbReference>
<accession>A0A1B9GVN5</accession>
<evidence type="ECO:0000256" key="1">
    <source>
        <dbReference type="SAM" id="MobiDB-lite"/>
    </source>
</evidence>
<dbReference type="GO" id="GO:1990334">
    <property type="term" value="C:Bfa1-Bub2 complex"/>
    <property type="evidence" value="ECO:0007669"/>
    <property type="project" value="InterPro"/>
</dbReference>
<feature type="region of interest" description="Disordered" evidence="1">
    <location>
        <begin position="434"/>
        <end position="641"/>
    </location>
</feature>
<feature type="compositionally biased region" description="Basic and acidic residues" evidence="1">
    <location>
        <begin position="566"/>
        <end position="585"/>
    </location>
</feature>
<sequence length="1107" mass="119444">MSPVPPMAGTYIPSDDWTEDPSFEISPSAQHFALPSSPSSASSSSTTSTHHSRSPKQVARYHTNSPLRNSFTSSGTGKGVSKDLNDGKGTLKLKKREVEQLELDFDLDEDFDLPTLSAHNASQRPRSSTASSSSSLITRTVVGTGPTGVGTVTRLGSSSSSGPNLFLGNKGTVKARALAIEKSWEADVDFEAINNLEDDIKQSLLPAASSSKIHLTRRFTLSPPQRRVFMPPPDALDGLGFELDGDDADQATLKAGATIKAMLPPPRPRQDSTIKQPSLPPPSSSVLSPSTPPAQDPDSIELEADFALPLNLTNLTLVTQPPPARGGSRPRSSNASTANTESWDSPGTSASGKKGSGATGWGWGSDNSPMGGKRRSETSATSISDALPETPVEKTSRNKGALELDLEEEEDMELGLVLPSPTFFSNNRATELNSILDRKRRPQYAPSPSHHRAGTDDSRKTGDDSFEDGLVLDEPGVELSRHRLREKKRARHKPMAAAGSSTRRGSSLGAAAKSVAKEREKAWEKQREQGWGHNTPLSGVRERTQSSLGQSLRSNSASAMPTFRETSTKRSDSPALTGREKESMRSRSGQIHTIMPPPPVPPPVPVQPTLPPTPSSSSRLRHQKSHYHIAPPQSPSLTRKQSLASLQDALGDRTLTPLDTPHHHHNQASSSNGRYHNSTSRLTMPTSSSKAKIRPAISSIFPSSHHLAHLPKNEFPTPSSSASSISSLATPQSYATIRRGNEFSYSEKDKAKRMVDIPRRAKNWGDGTELDSIDDLRVQEEVDNNRSMAGLGLGKPSRRGHETQSRTAVSAKAIESAERRKKSGSGTTTTAKRTRTRKPAGLIKHLGGADKKKVVGEMTWNPATLRWEGNESVLRDFDAVSTTSARPALITHYTGSSVGVGGVSSPVGAVGSTPAAPRIVGDMQFDPIHMRWVSILSPEDDEPDPFEGMADDEDDGSGLDGGRGGTITRAAGRELVTIGSSGHAAGAFGFGGSTSVTASTAWSSRLASESSIATLGSVGSNSWDDRAVHEHHHQQPLHLRLQRSGADLRSQAVDDELWKECKAAEERHRKEMKGWIMRQPVGREEIRERERKEEKRLWEIRHLAMKS</sequence>
<protein>
    <recommendedName>
        <fullName evidence="4">GTPase activator</fullName>
    </recommendedName>
</protein>
<feature type="compositionally biased region" description="Pro residues" evidence="1">
    <location>
        <begin position="595"/>
        <end position="614"/>
    </location>
</feature>
<evidence type="ECO:0000313" key="2">
    <source>
        <dbReference type="EMBL" id="OCF35076.1"/>
    </source>
</evidence>
<feature type="compositionally biased region" description="Acidic residues" evidence="1">
    <location>
        <begin position="939"/>
        <end position="957"/>
    </location>
</feature>